<dbReference type="InterPro" id="IPR036875">
    <property type="entry name" value="Znf_CCHC_sf"/>
</dbReference>
<keyword evidence="4" id="KW-1185">Reference proteome</keyword>
<evidence type="ECO:0000313" key="3">
    <source>
        <dbReference type="EMBL" id="KFD66123.1"/>
    </source>
</evidence>
<dbReference type="Proteomes" id="UP000030764">
    <property type="component" value="Unassembled WGS sequence"/>
</dbReference>
<protein>
    <recommendedName>
        <fullName evidence="5">CCHC-type domain-containing protein</fullName>
    </recommendedName>
</protein>
<name>A0A085N9H7_9BILA</name>
<evidence type="ECO:0000256" key="1">
    <source>
        <dbReference type="SAM" id="MobiDB-lite"/>
    </source>
</evidence>
<dbReference type="SUPFAM" id="SSF57756">
    <property type="entry name" value="Retrovirus zinc finger-like domains"/>
    <property type="match status" value="1"/>
</dbReference>
<gene>
    <name evidence="2" type="ORF">M513_02144</name>
    <name evidence="3" type="ORF">M514_02144</name>
</gene>
<accession>A0A085N9H7</accession>
<dbReference type="Proteomes" id="UP000030758">
    <property type="component" value="Unassembled WGS sequence"/>
</dbReference>
<dbReference type="AlphaFoldDB" id="A0A085N9H7"/>
<reference evidence="3 4" key="1">
    <citation type="journal article" date="2014" name="Nat. Genet.">
        <title>Genome and transcriptome of the porcine whipworm Trichuris suis.</title>
        <authorList>
            <person name="Jex A.R."/>
            <person name="Nejsum P."/>
            <person name="Schwarz E.M."/>
            <person name="Hu L."/>
            <person name="Young N.D."/>
            <person name="Hall R.S."/>
            <person name="Korhonen P.K."/>
            <person name="Liao S."/>
            <person name="Thamsborg S."/>
            <person name="Xia J."/>
            <person name="Xu P."/>
            <person name="Wang S."/>
            <person name="Scheerlinck J.P."/>
            <person name="Hofmann A."/>
            <person name="Sternberg P.W."/>
            <person name="Wang J."/>
            <person name="Gasser R.B."/>
        </authorList>
    </citation>
    <scope>NUCLEOTIDE SEQUENCE [LARGE SCALE GENOMIC DNA]</scope>
    <source>
        <strain evidence="3">DCEP-RM93F</strain>
        <strain evidence="2">DCEP-RM93M</strain>
    </source>
</reference>
<organism evidence="3">
    <name type="scientific">Trichuris suis</name>
    <name type="common">pig whipworm</name>
    <dbReference type="NCBI Taxonomy" id="68888"/>
    <lineage>
        <taxon>Eukaryota</taxon>
        <taxon>Metazoa</taxon>
        <taxon>Ecdysozoa</taxon>
        <taxon>Nematoda</taxon>
        <taxon>Enoplea</taxon>
        <taxon>Dorylaimia</taxon>
        <taxon>Trichinellida</taxon>
        <taxon>Trichuridae</taxon>
        <taxon>Trichuris</taxon>
    </lineage>
</organism>
<dbReference type="EMBL" id="KL367527">
    <property type="protein sequence ID" value="KFD66123.1"/>
    <property type="molecule type" value="Genomic_DNA"/>
</dbReference>
<feature type="region of interest" description="Disordered" evidence="1">
    <location>
        <begin position="42"/>
        <end position="93"/>
    </location>
</feature>
<dbReference type="GO" id="GO:0008270">
    <property type="term" value="F:zinc ion binding"/>
    <property type="evidence" value="ECO:0007669"/>
    <property type="project" value="InterPro"/>
</dbReference>
<sequence>MSKAAATPGIYSADVNDNVTVRCCACGGVNHFARECPTRCRSMGTARKSGSRAGVGNRGQARAAVVQNQGNDDGEEAFAPAFPVSDEGAASRVDKSKWNTSLCAGGYRLHPVHRAYLVLPRMAKPASRSDNSNR</sequence>
<proteinExistence type="predicted"/>
<evidence type="ECO:0008006" key="5">
    <source>
        <dbReference type="Google" id="ProtNLM"/>
    </source>
</evidence>
<dbReference type="GO" id="GO:0003676">
    <property type="term" value="F:nucleic acid binding"/>
    <property type="evidence" value="ECO:0007669"/>
    <property type="project" value="InterPro"/>
</dbReference>
<evidence type="ECO:0000313" key="2">
    <source>
        <dbReference type="EMBL" id="KFD56887.1"/>
    </source>
</evidence>
<dbReference type="EMBL" id="KL363191">
    <property type="protein sequence ID" value="KFD56887.1"/>
    <property type="molecule type" value="Genomic_DNA"/>
</dbReference>
<evidence type="ECO:0000313" key="4">
    <source>
        <dbReference type="Proteomes" id="UP000030764"/>
    </source>
</evidence>